<dbReference type="EMBL" id="CP022540">
    <property type="protein sequence ID" value="ASP21068.1"/>
    <property type="molecule type" value="Genomic_DNA"/>
</dbReference>
<dbReference type="Proteomes" id="UP000203589">
    <property type="component" value="Chromosome"/>
</dbReference>
<name>A0A222E506_9RHOB</name>
<sequence>MADLTLTPNLDRPDDFYAELIAAHDGLSEDESAALNARLILILANQIGDTQIISAALKAASKPDR</sequence>
<evidence type="ECO:0008006" key="3">
    <source>
        <dbReference type="Google" id="ProtNLM"/>
    </source>
</evidence>
<dbReference type="KEGG" id="aht:ANTHELSMS3_02395"/>
<dbReference type="AlphaFoldDB" id="A0A222E506"/>
<dbReference type="InterPro" id="IPR021233">
    <property type="entry name" value="DUF2783"/>
</dbReference>
<protein>
    <recommendedName>
        <fullName evidence="3">DUF2783 domain-containing protein</fullName>
    </recommendedName>
</protein>
<organism evidence="1 2">
    <name type="scientific">Antarctobacter heliothermus</name>
    <dbReference type="NCBI Taxonomy" id="74033"/>
    <lineage>
        <taxon>Bacteria</taxon>
        <taxon>Pseudomonadati</taxon>
        <taxon>Pseudomonadota</taxon>
        <taxon>Alphaproteobacteria</taxon>
        <taxon>Rhodobacterales</taxon>
        <taxon>Roseobacteraceae</taxon>
        <taxon>Antarctobacter</taxon>
    </lineage>
</organism>
<reference evidence="1 2" key="1">
    <citation type="submission" date="2017-07" db="EMBL/GenBank/DDBJ databases">
        <title>Genome Sequence of Antarctobacter heliothermus Strain SMS3 Isolated from a culture of the Diatom Skeletonema marinoi.</title>
        <authorList>
            <person name="Topel M."/>
            <person name="Pinder M.I.M."/>
            <person name="Johansson O.N."/>
            <person name="Kourtchenko O."/>
            <person name="Godhe A."/>
            <person name="Clarke A.K."/>
        </authorList>
    </citation>
    <scope>NUCLEOTIDE SEQUENCE [LARGE SCALE GENOMIC DNA]</scope>
    <source>
        <strain evidence="1 2">SMS3</strain>
    </source>
</reference>
<evidence type="ECO:0000313" key="1">
    <source>
        <dbReference type="EMBL" id="ASP21068.1"/>
    </source>
</evidence>
<dbReference type="RefSeq" id="WP_094035033.1">
    <property type="nucleotide sequence ID" value="NZ_CP022540.1"/>
</dbReference>
<dbReference type="Pfam" id="PF10932">
    <property type="entry name" value="DUF2783"/>
    <property type="match status" value="1"/>
</dbReference>
<dbReference type="OrthoDB" id="8420594at2"/>
<evidence type="ECO:0000313" key="2">
    <source>
        <dbReference type="Proteomes" id="UP000203589"/>
    </source>
</evidence>
<keyword evidence="2" id="KW-1185">Reference proteome</keyword>
<proteinExistence type="predicted"/>
<accession>A0A222E506</accession>
<gene>
    <name evidence="1" type="ORF">ANTHELSMS3_02395</name>
</gene>